<protein>
    <recommendedName>
        <fullName evidence="4">NADP-dependent oxidoreductase domain-containing protein</fullName>
    </recommendedName>
</protein>
<evidence type="ECO:0000313" key="5">
    <source>
        <dbReference type="EMBL" id="KIM25313.1"/>
    </source>
</evidence>
<dbReference type="PIRSF" id="PIRSF000097">
    <property type="entry name" value="AKR"/>
    <property type="match status" value="1"/>
</dbReference>
<keyword evidence="6" id="KW-1185">Reference proteome</keyword>
<organism evidence="5 6">
    <name type="scientific">Serendipita vermifera MAFF 305830</name>
    <dbReference type="NCBI Taxonomy" id="933852"/>
    <lineage>
        <taxon>Eukaryota</taxon>
        <taxon>Fungi</taxon>
        <taxon>Dikarya</taxon>
        <taxon>Basidiomycota</taxon>
        <taxon>Agaricomycotina</taxon>
        <taxon>Agaricomycetes</taxon>
        <taxon>Sebacinales</taxon>
        <taxon>Serendipitaceae</taxon>
        <taxon>Serendipita</taxon>
    </lineage>
</organism>
<reference evidence="6" key="2">
    <citation type="submission" date="2015-01" db="EMBL/GenBank/DDBJ databases">
        <title>Evolutionary Origins and Diversification of the Mycorrhizal Mutualists.</title>
        <authorList>
            <consortium name="DOE Joint Genome Institute"/>
            <consortium name="Mycorrhizal Genomics Consortium"/>
            <person name="Kohler A."/>
            <person name="Kuo A."/>
            <person name="Nagy L.G."/>
            <person name="Floudas D."/>
            <person name="Copeland A."/>
            <person name="Barry K.W."/>
            <person name="Cichocki N."/>
            <person name="Veneault-Fourrey C."/>
            <person name="LaButti K."/>
            <person name="Lindquist E.A."/>
            <person name="Lipzen A."/>
            <person name="Lundell T."/>
            <person name="Morin E."/>
            <person name="Murat C."/>
            <person name="Riley R."/>
            <person name="Ohm R."/>
            <person name="Sun H."/>
            <person name="Tunlid A."/>
            <person name="Henrissat B."/>
            <person name="Grigoriev I.V."/>
            <person name="Hibbett D.S."/>
            <person name="Martin F."/>
        </authorList>
    </citation>
    <scope>NUCLEOTIDE SEQUENCE [LARGE SCALE GENOMIC DNA]</scope>
    <source>
        <strain evidence="6">MAFF 305830</strain>
    </source>
</reference>
<feature type="site" description="Lowers pKa of active site Tyr" evidence="3">
    <location>
        <position position="111"/>
    </location>
</feature>
<evidence type="ECO:0000256" key="2">
    <source>
        <dbReference type="PIRSR" id="PIRSR000097-2"/>
    </source>
</evidence>
<evidence type="ECO:0000259" key="4">
    <source>
        <dbReference type="Pfam" id="PF00248"/>
    </source>
</evidence>
<proteinExistence type="predicted"/>
<feature type="domain" description="NADP-dependent oxidoreductase" evidence="4">
    <location>
        <begin position="59"/>
        <end position="310"/>
    </location>
</feature>
<accession>A0A0C2WFX0</accession>
<dbReference type="OrthoDB" id="416253at2759"/>
<dbReference type="HOGENOM" id="CLU_023205_0_1_1"/>
<dbReference type="STRING" id="933852.A0A0C2WFX0"/>
<dbReference type="Proteomes" id="UP000054097">
    <property type="component" value="Unassembled WGS sequence"/>
</dbReference>
<dbReference type="PROSITE" id="PS00062">
    <property type="entry name" value="ALDOKETO_REDUCTASE_2"/>
    <property type="match status" value="1"/>
</dbReference>
<sequence length="328" mass="36177">MMQSTTRLEINIKAIYTRSGELSVVWYPSSPTVVMIRTLRSDVKVPVFAFGSGTALYGRDATSQVVQALQTGFKHLDAAQFYSNEKSVGEGLAIYLSSTSQDRSSVFVTTKFGKKDPGQTAKDVLKTELANLKLDYVDLYLIHTPVAFEGKLGTLWKEFEELKKEGLAKEIGISNFRVGDLEELLGSIESNGGEVPAIHQIEFHPYLLKYNLPILEIHKKYGITLASYGGQTPVTKKDGPVTAELQRIAGTLETETGKKVTPGQVLLKWLDAKEAIIVTTSSKKARLEEYLAAADLPVLAPEDVKAIDAAGMKQHFRGFMHHMDRPRG</sequence>
<dbReference type="InterPro" id="IPR018170">
    <property type="entry name" value="Aldo/ket_reductase_CS"/>
</dbReference>
<dbReference type="InterPro" id="IPR023210">
    <property type="entry name" value="NADP_OxRdtase_dom"/>
</dbReference>
<reference evidence="5 6" key="1">
    <citation type="submission" date="2014-04" db="EMBL/GenBank/DDBJ databases">
        <authorList>
            <consortium name="DOE Joint Genome Institute"/>
            <person name="Kuo A."/>
            <person name="Zuccaro A."/>
            <person name="Kohler A."/>
            <person name="Nagy L.G."/>
            <person name="Floudas D."/>
            <person name="Copeland A."/>
            <person name="Barry K.W."/>
            <person name="Cichocki N."/>
            <person name="Veneault-Fourrey C."/>
            <person name="LaButti K."/>
            <person name="Lindquist E.A."/>
            <person name="Lipzen A."/>
            <person name="Lundell T."/>
            <person name="Morin E."/>
            <person name="Murat C."/>
            <person name="Sun H."/>
            <person name="Tunlid A."/>
            <person name="Henrissat B."/>
            <person name="Grigoriev I.V."/>
            <person name="Hibbett D.S."/>
            <person name="Martin F."/>
            <person name="Nordberg H.P."/>
            <person name="Cantor M.N."/>
            <person name="Hua S.X."/>
        </authorList>
    </citation>
    <scope>NUCLEOTIDE SEQUENCE [LARGE SCALE GENOMIC DNA]</scope>
    <source>
        <strain evidence="5 6">MAFF 305830</strain>
    </source>
</reference>
<dbReference type="Gene3D" id="3.20.20.100">
    <property type="entry name" value="NADP-dependent oxidoreductase domain"/>
    <property type="match status" value="1"/>
</dbReference>
<dbReference type="PANTHER" id="PTHR11732">
    <property type="entry name" value="ALDO/KETO REDUCTASE"/>
    <property type="match status" value="1"/>
</dbReference>
<name>A0A0C2WFX0_SERVB</name>
<dbReference type="PRINTS" id="PR00069">
    <property type="entry name" value="ALDKETRDTASE"/>
</dbReference>
<gene>
    <name evidence="5" type="ORF">M408DRAFT_212440</name>
</gene>
<evidence type="ECO:0000256" key="3">
    <source>
        <dbReference type="PIRSR" id="PIRSR000097-3"/>
    </source>
</evidence>
<dbReference type="EMBL" id="KN824315">
    <property type="protein sequence ID" value="KIM25313.1"/>
    <property type="molecule type" value="Genomic_DNA"/>
</dbReference>
<dbReference type="SUPFAM" id="SSF51430">
    <property type="entry name" value="NAD(P)-linked oxidoreductase"/>
    <property type="match status" value="1"/>
</dbReference>
<feature type="binding site" evidence="2">
    <location>
        <position position="143"/>
    </location>
    <ligand>
        <name>substrate</name>
    </ligand>
</feature>
<dbReference type="Pfam" id="PF00248">
    <property type="entry name" value="Aldo_ket_red"/>
    <property type="match status" value="1"/>
</dbReference>
<dbReference type="InterPro" id="IPR036812">
    <property type="entry name" value="NAD(P)_OxRdtase_dom_sf"/>
</dbReference>
<dbReference type="InterPro" id="IPR020471">
    <property type="entry name" value="AKR"/>
</dbReference>
<feature type="active site" description="Proton donor" evidence="1">
    <location>
        <position position="82"/>
    </location>
</feature>
<evidence type="ECO:0000313" key="6">
    <source>
        <dbReference type="Proteomes" id="UP000054097"/>
    </source>
</evidence>
<dbReference type="AlphaFoldDB" id="A0A0C2WFX0"/>
<evidence type="ECO:0000256" key="1">
    <source>
        <dbReference type="PIRSR" id="PIRSR000097-1"/>
    </source>
</evidence>
<dbReference type="GO" id="GO:0016491">
    <property type="term" value="F:oxidoreductase activity"/>
    <property type="evidence" value="ECO:0007669"/>
    <property type="project" value="InterPro"/>
</dbReference>